<gene>
    <name evidence="9" type="ORF">KDL28_04695</name>
</gene>
<evidence type="ECO:0000256" key="7">
    <source>
        <dbReference type="ARBA" id="ARBA00023136"/>
    </source>
</evidence>
<reference evidence="9" key="1">
    <citation type="submission" date="2021-04" db="EMBL/GenBank/DDBJ databases">
        <title>Pseudonocardia sp. nov., isolated from sandy soil of mangrove forest.</title>
        <authorList>
            <person name="Zan Z."/>
            <person name="Huang R."/>
            <person name="Liu W."/>
        </authorList>
    </citation>
    <scope>NUCLEOTIDE SEQUENCE</scope>
    <source>
        <strain evidence="9">S2-4</strain>
    </source>
</reference>
<comment type="subcellular location">
    <subcellularLocation>
        <location evidence="1">Cell membrane</location>
        <topology evidence="1">Multi-pass membrane protein</topology>
    </subcellularLocation>
</comment>
<keyword evidence="6 8" id="KW-1133">Transmembrane helix</keyword>
<evidence type="ECO:0000313" key="10">
    <source>
        <dbReference type="Proteomes" id="UP001165283"/>
    </source>
</evidence>
<proteinExistence type="inferred from homology"/>
<organism evidence="9 10">
    <name type="scientific">Pseudonocardia humida</name>
    <dbReference type="NCBI Taxonomy" id="2800819"/>
    <lineage>
        <taxon>Bacteria</taxon>
        <taxon>Bacillati</taxon>
        <taxon>Actinomycetota</taxon>
        <taxon>Actinomycetes</taxon>
        <taxon>Pseudonocardiales</taxon>
        <taxon>Pseudonocardiaceae</taxon>
        <taxon>Pseudonocardia</taxon>
    </lineage>
</organism>
<protein>
    <submittedName>
        <fullName evidence="9">Magnesium and cobalt transport protein CorA</fullName>
    </submittedName>
</protein>
<dbReference type="Gene3D" id="3.30.460.20">
    <property type="entry name" value="CorA soluble domain-like"/>
    <property type="match status" value="1"/>
</dbReference>
<keyword evidence="10" id="KW-1185">Reference proteome</keyword>
<dbReference type="InterPro" id="IPR045861">
    <property type="entry name" value="CorA_cytoplasmic_dom"/>
</dbReference>
<accession>A0ABT0ZUE1</accession>
<name>A0ABT0ZUE1_9PSEU</name>
<dbReference type="PANTHER" id="PTHR46494">
    <property type="entry name" value="CORA FAMILY METAL ION TRANSPORTER (EUROFUNG)"/>
    <property type="match status" value="1"/>
</dbReference>
<dbReference type="SUPFAM" id="SSF144083">
    <property type="entry name" value="Magnesium transport protein CorA, transmembrane region"/>
    <property type="match status" value="1"/>
</dbReference>
<feature type="transmembrane region" description="Helical" evidence="8">
    <location>
        <begin position="289"/>
        <end position="308"/>
    </location>
</feature>
<dbReference type="SUPFAM" id="SSF143865">
    <property type="entry name" value="CorA soluble domain-like"/>
    <property type="match status" value="1"/>
</dbReference>
<evidence type="ECO:0000256" key="8">
    <source>
        <dbReference type="SAM" id="Phobius"/>
    </source>
</evidence>
<dbReference type="RefSeq" id="WP_252435962.1">
    <property type="nucleotide sequence ID" value="NZ_JAGSOV010000010.1"/>
</dbReference>
<dbReference type="EMBL" id="JAGSOV010000010">
    <property type="protein sequence ID" value="MCO1654347.1"/>
    <property type="molecule type" value="Genomic_DNA"/>
</dbReference>
<evidence type="ECO:0000313" key="9">
    <source>
        <dbReference type="EMBL" id="MCO1654347.1"/>
    </source>
</evidence>
<evidence type="ECO:0000256" key="6">
    <source>
        <dbReference type="ARBA" id="ARBA00022989"/>
    </source>
</evidence>
<evidence type="ECO:0000256" key="2">
    <source>
        <dbReference type="ARBA" id="ARBA00009765"/>
    </source>
</evidence>
<evidence type="ECO:0000256" key="1">
    <source>
        <dbReference type="ARBA" id="ARBA00004651"/>
    </source>
</evidence>
<comment type="caution">
    <text evidence="9">The sequence shown here is derived from an EMBL/GenBank/DDBJ whole genome shotgun (WGS) entry which is preliminary data.</text>
</comment>
<dbReference type="Pfam" id="PF01544">
    <property type="entry name" value="CorA"/>
    <property type="match status" value="1"/>
</dbReference>
<feature type="transmembrane region" description="Helical" evidence="8">
    <location>
        <begin position="320"/>
        <end position="340"/>
    </location>
</feature>
<evidence type="ECO:0000256" key="5">
    <source>
        <dbReference type="ARBA" id="ARBA00022692"/>
    </source>
</evidence>
<dbReference type="PANTHER" id="PTHR46494:SF1">
    <property type="entry name" value="CORA FAMILY METAL ION TRANSPORTER (EUROFUNG)"/>
    <property type="match status" value="1"/>
</dbReference>
<keyword evidence="7 8" id="KW-0472">Membrane</keyword>
<dbReference type="InterPro" id="IPR045863">
    <property type="entry name" value="CorA_TM1_TM2"/>
</dbReference>
<evidence type="ECO:0000256" key="3">
    <source>
        <dbReference type="ARBA" id="ARBA00022448"/>
    </source>
</evidence>
<evidence type="ECO:0000256" key="4">
    <source>
        <dbReference type="ARBA" id="ARBA00022475"/>
    </source>
</evidence>
<keyword evidence="5 8" id="KW-0812">Transmembrane</keyword>
<dbReference type="CDD" id="cd12830">
    <property type="entry name" value="MtCorA-like"/>
    <property type="match status" value="1"/>
</dbReference>
<sequence length="346" mass="39465">MSVVDNVIYVDGKRAVVPDSLDSTFQELRACPEPERAHRFCWIGLLRPNEDEVRSVAEEFGLHALAVEDTVTQHQRPKLERYGDVLFVVLRPARYVDPVEVVEVEELHLFVGPDFVITVRHSERPDLATVRQRLEQDPELLARGPFSVLYAIMDVVVDDYAPVLDGLQDDIDEIEVQVFGGDPGVSRRIYQLSREVIEFQRAVEPLDEVFSVIRGHLKELAGEDDLELRRLLRDVADHATRALERIEGYRQLLTNILQVNAALVGQRQNEEMARMTQAGYQQNEQMKRVSSWAAILFAPSLITGVYGMNFTHMPELSWPLGYPMAFALMVGLAVLLFVLFKRRGWL</sequence>
<keyword evidence="4" id="KW-1003">Cell membrane</keyword>
<comment type="similarity">
    <text evidence="2">Belongs to the CorA metal ion transporter (MIT) (TC 1.A.35) family.</text>
</comment>
<dbReference type="Proteomes" id="UP001165283">
    <property type="component" value="Unassembled WGS sequence"/>
</dbReference>
<dbReference type="InterPro" id="IPR002523">
    <property type="entry name" value="MgTranspt_CorA/ZnTranspt_ZntB"/>
</dbReference>
<dbReference type="Gene3D" id="1.20.58.340">
    <property type="entry name" value="Magnesium transport protein CorA, transmembrane region"/>
    <property type="match status" value="2"/>
</dbReference>
<keyword evidence="3" id="KW-0813">Transport</keyword>